<keyword evidence="9 14" id="KW-0496">Mitochondrion</keyword>
<evidence type="ECO:0000256" key="1">
    <source>
        <dbReference type="ARBA" id="ARBA00004304"/>
    </source>
</evidence>
<dbReference type="GO" id="GO:0015078">
    <property type="term" value="F:proton transmembrane transporter activity"/>
    <property type="evidence" value="ECO:0007669"/>
    <property type="project" value="InterPro"/>
</dbReference>
<proteinExistence type="inferred from homology"/>
<keyword evidence="8 14" id="KW-0406">Ion transport</keyword>
<reference evidence="16" key="1">
    <citation type="journal article" date="2007" name="Mol. Phylogenet. Evol.">
        <title>Phylogenetic position of tetraodontiform fishes within the higher teleosts: Bayesian inferences based on 44 whole mitochondrial genome sequences.</title>
        <authorList>
            <person name="Yamanoue Y."/>
            <person name="Miya M."/>
            <person name="Matsuura K."/>
            <person name="Yagishita N."/>
            <person name="Mabuchi K."/>
            <person name="Sakai H."/>
            <person name="Katoh M."/>
            <person name="Nishida M."/>
        </authorList>
    </citation>
    <scope>NUCLEOTIDE SEQUENCE</scope>
    <source>
        <tissue evidence="16">Muscle</tissue>
    </source>
</reference>
<keyword evidence="11" id="KW-0066">ATP synthesis</keyword>
<evidence type="ECO:0000256" key="14">
    <source>
        <dbReference type="RuleBase" id="RU003661"/>
    </source>
</evidence>
<dbReference type="AlphaFoldDB" id="A4QJ87"/>
<dbReference type="InterPro" id="IPR001421">
    <property type="entry name" value="ATP8_metazoa"/>
</dbReference>
<evidence type="ECO:0000256" key="12">
    <source>
        <dbReference type="ARBA" id="ARBA00053067"/>
    </source>
</evidence>
<dbReference type="EMBL" id="AP009181">
    <property type="protein sequence ID" value="BAF51950.1"/>
    <property type="molecule type" value="Genomic_DNA"/>
</dbReference>
<evidence type="ECO:0000256" key="8">
    <source>
        <dbReference type="ARBA" id="ARBA00023065"/>
    </source>
</evidence>
<dbReference type="GO" id="GO:0031966">
    <property type="term" value="C:mitochondrial membrane"/>
    <property type="evidence" value="ECO:0007669"/>
    <property type="project" value="UniProtKB-SubCell"/>
</dbReference>
<comment type="similarity">
    <text evidence="2 14">Belongs to the ATPase protein 8 family.</text>
</comment>
<comment type="subcellular location">
    <subcellularLocation>
        <location evidence="1 14">Mitochondrion membrane</location>
        <topology evidence="1 14">Single-pass membrane protein</topology>
    </subcellularLocation>
</comment>
<evidence type="ECO:0000256" key="15">
    <source>
        <dbReference type="SAM" id="Phobius"/>
    </source>
</evidence>
<dbReference type="Pfam" id="PF00895">
    <property type="entry name" value="ATP-synt_8"/>
    <property type="match status" value="1"/>
</dbReference>
<keyword evidence="6 14" id="KW-0375">Hydrogen ion transport</keyword>
<dbReference type="GO" id="GO:0045259">
    <property type="term" value="C:proton-transporting ATP synthase complex"/>
    <property type="evidence" value="ECO:0007669"/>
    <property type="project" value="UniProtKB-KW"/>
</dbReference>
<keyword evidence="10 15" id="KW-0472">Membrane</keyword>
<evidence type="ECO:0000256" key="6">
    <source>
        <dbReference type="ARBA" id="ARBA00022781"/>
    </source>
</evidence>
<evidence type="ECO:0000256" key="2">
    <source>
        <dbReference type="ARBA" id="ARBA00008892"/>
    </source>
</evidence>
<geneLocation type="mitochondrion" evidence="16"/>
<evidence type="ECO:0000256" key="5">
    <source>
        <dbReference type="ARBA" id="ARBA00022692"/>
    </source>
</evidence>
<evidence type="ECO:0000256" key="3">
    <source>
        <dbReference type="ARBA" id="ARBA00022448"/>
    </source>
</evidence>
<comment type="function">
    <text evidence="12">Subunit 8, of the mitochondrial membrane ATP synthase complex (F(1)F(0) ATP synthase or Complex V) that produces ATP from ADP in the presence of a proton gradient across the membrane which is generated by electron transport complexes of the respiratory chain. ATP synthase complex consist of a soluble F(1) head domain - the catalytic core - and a membrane F(1) domain - the membrane proton channel. These two domains are linked by a central stalk rotating inside the F(1) region and a stationary peripheral stalk. During catalysis, ATP synthesis in the catalytic domain of F(1) is coupled via a rotary mechanism of the central stalk subunits to proton translocation. In vivo, can only synthesize ATP although its ATP hydrolase activity can be activated artificially in vitro. Part of the complex F(0) domain.</text>
</comment>
<gene>
    <name evidence="16" type="primary">ATPase 8</name>
</gene>
<organism evidence="16">
    <name type="scientific">Doederleinia berycoides</name>
    <name type="common">Rosy seabass</name>
    <name type="synonym">Anthias berycoides</name>
    <dbReference type="NCBI Taxonomy" id="223795"/>
    <lineage>
        <taxon>Eukaryota</taxon>
        <taxon>Metazoa</taxon>
        <taxon>Chordata</taxon>
        <taxon>Craniata</taxon>
        <taxon>Vertebrata</taxon>
        <taxon>Euteleostomi</taxon>
        <taxon>Actinopterygii</taxon>
        <taxon>Neopterygii</taxon>
        <taxon>Teleostei</taxon>
        <taxon>Neoteleostei</taxon>
        <taxon>Acanthomorphata</taxon>
        <taxon>Eupercaria</taxon>
        <taxon>Acropomatiformes</taxon>
        <taxon>Acropomatidae</taxon>
        <taxon>Doederleinia</taxon>
    </lineage>
</organism>
<dbReference type="GO" id="GO:0015986">
    <property type="term" value="P:proton motive force-driven ATP synthesis"/>
    <property type="evidence" value="ECO:0007669"/>
    <property type="project" value="InterPro"/>
</dbReference>
<sequence length="55" mass="6476">MPQLNPVPWFAILMFSWLIFLTVVPPKVLGHVSLNDFVLQSIKAFKTASWNWPWY</sequence>
<name>A4QJ87_DOEBE</name>
<keyword evidence="5 14" id="KW-0812">Transmembrane</keyword>
<evidence type="ECO:0000256" key="13">
    <source>
        <dbReference type="ARBA" id="ARBA00064647"/>
    </source>
</evidence>
<accession>A4QJ87</accession>
<keyword evidence="3 14" id="KW-0813">Transport</keyword>
<evidence type="ECO:0000256" key="10">
    <source>
        <dbReference type="ARBA" id="ARBA00023136"/>
    </source>
</evidence>
<comment type="subunit">
    <text evidence="13">Component of the ATP synthase complex composed at least of ATP5F1A/subunit alpha, ATP5F1B/subunit beta, ATP5MC1/subunit c (homooctomer), MT-ATP6/subunit a, MT-ATP8/subunit 8, ATP5ME/subunit e, ATP5MF/subunit f, ATP5MG/subunit g, ATP5MK/subunit k, ATP5MJ/subunit j, ATP5F1C/subunit gamma, ATP5F1D/subunit delta, ATP5F1E/subunit epsilon, ATP5PF/subunit F6, ATP5PB/subunit b, ATP5PD/subunit d, ATP5PO/subunit OSCP. ATP synthase complex consists of a soluble F(1) head domain (subunits alpha(3) and beta(3)) - the catalytic core - and a membrane F(0) domain - the membrane proton channel (subunits c, a, 8, e, f, g, k and j). These two domains are linked by a central stalk (subunits gamma, delta, and epsilon) rotating inside the F1 region and a stationary peripheral stalk (subunits F6, b, d, and OSCP).</text>
</comment>
<dbReference type="PANTHER" id="PTHR39937:SF1">
    <property type="entry name" value="ATP SYNTHASE PROTEIN 8"/>
    <property type="match status" value="1"/>
</dbReference>
<keyword evidence="4 14" id="KW-0138">CF(0)</keyword>
<dbReference type="InterPro" id="IPR050635">
    <property type="entry name" value="ATPase_protein_8"/>
</dbReference>
<protein>
    <recommendedName>
        <fullName evidence="14">ATP synthase complex subunit 8</fullName>
    </recommendedName>
</protein>
<evidence type="ECO:0000313" key="16">
    <source>
        <dbReference type="EMBL" id="BAF51950.1"/>
    </source>
</evidence>
<evidence type="ECO:0000256" key="7">
    <source>
        <dbReference type="ARBA" id="ARBA00022989"/>
    </source>
</evidence>
<feature type="transmembrane region" description="Helical" evidence="15">
    <location>
        <begin position="6"/>
        <end position="24"/>
    </location>
</feature>
<keyword evidence="7 15" id="KW-1133">Transmembrane helix</keyword>
<evidence type="ECO:0000256" key="4">
    <source>
        <dbReference type="ARBA" id="ARBA00022547"/>
    </source>
</evidence>
<evidence type="ECO:0000256" key="9">
    <source>
        <dbReference type="ARBA" id="ARBA00023128"/>
    </source>
</evidence>
<evidence type="ECO:0000256" key="11">
    <source>
        <dbReference type="ARBA" id="ARBA00023310"/>
    </source>
</evidence>
<dbReference type="PANTHER" id="PTHR39937">
    <property type="entry name" value="ATP SYNTHASE PROTEIN 8"/>
    <property type="match status" value="1"/>
</dbReference>